<evidence type="ECO:0000313" key="2">
    <source>
        <dbReference type="Proteomes" id="UP001204953"/>
    </source>
</evidence>
<dbReference type="CDD" id="cd01335">
    <property type="entry name" value="Radical_SAM"/>
    <property type="match status" value="1"/>
</dbReference>
<dbReference type="InterPro" id="IPR011101">
    <property type="entry name" value="DUF5131"/>
</dbReference>
<dbReference type="RefSeq" id="WP_254011894.1">
    <property type="nucleotide sequence ID" value="NZ_JAMZMM010000093.1"/>
</dbReference>
<dbReference type="Pfam" id="PF07505">
    <property type="entry name" value="DUF5131"/>
    <property type="match status" value="1"/>
</dbReference>
<proteinExistence type="predicted"/>
<comment type="caution">
    <text evidence="1">The sequence shown here is derived from an EMBL/GenBank/DDBJ whole genome shotgun (WGS) entry which is preliminary data.</text>
</comment>
<dbReference type="Proteomes" id="UP001204953">
    <property type="component" value="Unassembled WGS sequence"/>
</dbReference>
<organism evidence="1 2">
    <name type="scientific">Limnofasciculus baicalensis BBK-W-15</name>
    <dbReference type="NCBI Taxonomy" id="2699891"/>
    <lineage>
        <taxon>Bacteria</taxon>
        <taxon>Bacillati</taxon>
        <taxon>Cyanobacteriota</taxon>
        <taxon>Cyanophyceae</taxon>
        <taxon>Coleofasciculales</taxon>
        <taxon>Coleofasciculaceae</taxon>
        <taxon>Limnofasciculus</taxon>
        <taxon>Limnofasciculus baicalensis</taxon>
    </lineage>
</organism>
<evidence type="ECO:0000313" key="1">
    <source>
        <dbReference type="EMBL" id="MCP2729105.1"/>
    </source>
</evidence>
<dbReference type="AlphaFoldDB" id="A0AAE3KM24"/>
<sequence>MASINTGIEWTDRTWNPTTGCNKVSPGCTHCYAEALTKRFPQNFKNGFELTLHENRLEEPTHWRKPSRIFVNSMSDLFHEEVPLEFLKKVFDVMGKTPQHIYQILTKRHQRLVELAPELEWHKNIWMGVSVENQNYVDRVDCLRQVPANVRFLSCEPLLGPLELNLTDIHWVIVGGESGLKHRPIKEEWVRSIREQCQNAEVAFFFKQWGGRTPKAGGRSLDDKIWDEMPEAWEQHRKKWERYSVGGFRRSNKAAMTA</sequence>
<gene>
    <name evidence="1" type="ORF">NJ959_11620</name>
</gene>
<accession>A0AAE3KM24</accession>
<protein>
    <submittedName>
        <fullName evidence="1">Phage Gp37/Gp68 family protein</fullName>
    </submittedName>
</protein>
<name>A0AAE3KM24_9CYAN</name>
<dbReference type="EMBL" id="JAMZMM010000093">
    <property type="protein sequence ID" value="MCP2729105.1"/>
    <property type="molecule type" value="Genomic_DNA"/>
</dbReference>
<reference evidence="1" key="1">
    <citation type="submission" date="2022-06" db="EMBL/GenBank/DDBJ databases">
        <title>New cyanobacteria of genus Symplocastrum in benthos of Lake Baikal.</title>
        <authorList>
            <person name="Sorokovikova E."/>
            <person name="Tikhonova I."/>
            <person name="Krasnopeev A."/>
            <person name="Evseev P."/>
            <person name="Gladkikh A."/>
            <person name="Belykh O."/>
        </authorList>
    </citation>
    <scope>NUCLEOTIDE SEQUENCE</scope>
    <source>
        <strain evidence="1">BBK-W-15</strain>
    </source>
</reference>
<keyword evidence="2" id="KW-1185">Reference proteome</keyword>